<organism evidence="1 2">
    <name type="scientific">Deinococcus aetherius</name>
    <dbReference type="NCBI Taxonomy" id="200252"/>
    <lineage>
        <taxon>Bacteria</taxon>
        <taxon>Thermotogati</taxon>
        <taxon>Deinococcota</taxon>
        <taxon>Deinococci</taxon>
        <taxon>Deinococcales</taxon>
        <taxon>Deinococcaceae</taxon>
        <taxon>Deinococcus</taxon>
    </lineage>
</organism>
<dbReference type="Proteomes" id="UP001064971">
    <property type="component" value="Chromosome"/>
</dbReference>
<proteinExistence type="predicted"/>
<reference evidence="1" key="1">
    <citation type="submission" date="2022-07" db="EMBL/GenBank/DDBJ databases">
        <title>Complete Genome Sequence of the Radioresistant Bacterium Deinococcus aetherius ST0316, Isolated from the Air Dust collected in Lower Stratosphere above Japan.</title>
        <authorList>
            <person name="Satoh K."/>
            <person name="Hagiwara K."/>
            <person name="Katsumata K."/>
            <person name="Kubo A."/>
            <person name="Yokobori S."/>
            <person name="Yamagishi A."/>
            <person name="Oono Y."/>
            <person name="Narumi I."/>
        </authorList>
    </citation>
    <scope>NUCLEOTIDE SEQUENCE</scope>
    <source>
        <strain evidence="1">ST0316</strain>
    </source>
</reference>
<sequence length="73" mass="7970">MDSLPSLAETAATAPEFEFSPIDGLVDVRVSQMLLALDVRPGTDLFDTLRHALTLAYRQGLRDGVVRLGELVE</sequence>
<evidence type="ECO:0000313" key="1">
    <source>
        <dbReference type="EMBL" id="BDP42946.1"/>
    </source>
</evidence>
<dbReference type="EMBL" id="AP026560">
    <property type="protein sequence ID" value="BDP42946.1"/>
    <property type="molecule type" value="Genomic_DNA"/>
</dbReference>
<evidence type="ECO:0000313" key="2">
    <source>
        <dbReference type="Proteomes" id="UP001064971"/>
    </source>
</evidence>
<protein>
    <submittedName>
        <fullName evidence="1">Uncharacterized protein</fullName>
    </submittedName>
</protein>
<accession>A0ABM8AGL6</accession>
<name>A0ABM8AGL6_9DEIO</name>
<gene>
    <name evidence="1" type="ORF">DAETH_29150</name>
</gene>
<keyword evidence="2" id="KW-1185">Reference proteome</keyword>
<dbReference type="RefSeq" id="WP_264775621.1">
    <property type="nucleotide sequence ID" value="NZ_AP026560.1"/>
</dbReference>